<comment type="caution">
    <text evidence="1">The sequence shown here is derived from an EMBL/GenBank/DDBJ whole genome shotgun (WGS) entry which is preliminary data.</text>
</comment>
<evidence type="ECO:0000313" key="2">
    <source>
        <dbReference type="Proteomes" id="UP001056120"/>
    </source>
</evidence>
<reference evidence="1 2" key="2">
    <citation type="journal article" date="2022" name="Mol. Ecol. Resour.">
        <title>The genomes of chicory, endive, great burdock and yacon provide insights into Asteraceae paleo-polyploidization history and plant inulin production.</title>
        <authorList>
            <person name="Fan W."/>
            <person name="Wang S."/>
            <person name="Wang H."/>
            <person name="Wang A."/>
            <person name="Jiang F."/>
            <person name="Liu H."/>
            <person name="Zhao H."/>
            <person name="Xu D."/>
            <person name="Zhang Y."/>
        </authorList>
    </citation>
    <scope>NUCLEOTIDE SEQUENCE [LARGE SCALE GENOMIC DNA]</scope>
    <source>
        <strain evidence="2">cv. Yunnan</strain>
        <tissue evidence="1">Leaves</tissue>
    </source>
</reference>
<dbReference type="Proteomes" id="UP001056120">
    <property type="component" value="Linkage Group LG08"/>
</dbReference>
<dbReference type="EMBL" id="CM042025">
    <property type="protein sequence ID" value="KAI3806708.1"/>
    <property type="molecule type" value="Genomic_DNA"/>
</dbReference>
<accession>A0ACB9IEN3</accession>
<reference evidence="2" key="1">
    <citation type="journal article" date="2022" name="Mol. Ecol. Resour.">
        <title>The genomes of chicory, endive, great burdock and yacon provide insights into Asteraceae palaeo-polyploidization history and plant inulin production.</title>
        <authorList>
            <person name="Fan W."/>
            <person name="Wang S."/>
            <person name="Wang H."/>
            <person name="Wang A."/>
            <person name="Jiang F."/>
            <person name="Liu H."/>
            <person name="Zhao H."/>
            <person name="Xu D."/>
            <person name="Zhang Y."/>
        </authorList>
    </citation>
    <scope>NUCLEOTIDE SEQUENCE [LARGE SCALE GENOMIC DNA]</scope>
    <source>
        <strain evidence="2">cv. Yunnan</strain>
    </source>
</reference>
<proteinExistence type="predicted"/>
<evidence type="ECO:0000313" key="1">
    <source>
        <dbReference type="EMBL" id="KAI3806708.1"/>
    </source>
</evidence>
<keyword evidence="2" id="KW-1185">Reference proteome</keyword>
<name>A0ACB9IEN3_9ASTR</name>
<gene>
    <name evidence="1" type="ORF">L1987_22622</name>
</gene>
<sequence length="122" mass="14638">MRAVLALSAMKLGLSVKSISFSNFYILRDIHKFRERLKSLYGISQWVYFKLFVYTALKIIFFVGLWLLQFFRFLPQHSSFERERRYKVDGKPGVFVCQYNCLDSARLFMRLGFELFKLYTCE</sequence>
<organism evidence="1 2">
    <name type="scientific">Smallanthus sonchifolius</name>
    <dbReference type="NCBI Taxonomy" id="185202"/>
    <lineage>
        <taxon>Eukaryota</taxon>
        <taxon>Viridiplantae</taxon>
        <taxon>Streptophyta</taxon>
        <taxon>Embryophyta</taxon>
        <taxon>Tracheophyta</taxon>
        <taxon>Spermatophyta</taxon>
        <taxon>Magnoliopsida</taxon>
        <taxon>eudicotyledons</taxon>
        <taxon>Gunneridae</taxon>
        <taxon>Pentapetalae</taxon>
        <taxon>asterids</taxon>
        <taxon>campanulids</taxon>
        <taxon>Asterales</taxon>
        <taxon>Asteraceae</taxon>
        <taxon>Asteroideae</taxon>
        <taxon>Heliantheae alliance</taxon>
        <taxon>Millerieae</taxon>
        <taxon>Smallanthus</taxon>
    </lineage>
</organism>
<protein>
    <submittedName>
        <fullName evidence="1">Uncharacterized protein</fullName>
    </submittedName>
</protein>